<name>A0AAV9V716_9PEZI</name>
<reference evidence="1 2" key="1">
    <citation type="submission" date="2019-10" db="EMBL/GenBank/DDBJ databases">
        <authorList>
            <person name="Palmer J.M."/>
        </authorList>
    </citation>
    <scope>NUCLEOTIDE SEQUENCE [LARGE SCALE GENOMIC DNA]</scope>
    <source>
        <strain evidence="1 2">TWF696</strain>
    </source>
</reference>
<proteinExistence type="predicted"/>
<keyword evidence="2" id="KW-1185">Reference proteome</keyword>
<dbReference type="EMBL" id="JAVHNQ010000003">
    <property type="protein sequence ID" value="KAK6353371.1"/>
    <property type="molecule type" value="Genomic_DNA"/>
</dbReference>
<evidence type="ECO:0000313" key="2">
    <source>
        <dbReference type="Proteomes" id="UP001375240"/>
    </source>
</evidence>
<organism evidence="1 2">
    <name type="scientific">Orbilia brochopaga</name>
    <dbReference type="NCBI Taxonomy" id="3140254"/>
    <lineage>
        <taxon>Eukaryota</taxon>
        <taxon>Fungi</taxon>
        <taxon>Dikarya</taxon>
        <taxon>Ascomycota</taxon>
        <taxon>Pezizomycotina</taxon>
        <taxon>Orbiliomycetes</taxon>
        <taxon>Orbiliales</taxon>
        <taxon>Orbiliaceae</taxon>
        <taxon>Orbilia</taxon>
    </lineage>
</organism>
<comment type="caution">
    <text evidence="1">The sequence shown here is derived from an EMBL/GenBank/DDBJ whole genome shotgun (WGS) entry which is preliminary data.</text>
</comment>
<dbReference type="AlphaFoldDB" id="A0AAV9V716"/>
<sequence>MVSMPGFSFTDFLMYDPTPVATGIVPDDPNTWVENITDPGAWFDNMNDQGLVITDASSIDPTLVMQGTTLSDDIIFDQAYHAPGDFLDFFNFDATWQGNNEGL</sequence>
<evidence type="ECO:0000313" key="1">
    <source>
        <dbReference type="EMBL" id="KAK6353371.1"/>
    </source>
</evidence>
<gene>
    <name evidence="1" type="ORF">TWF696_005339</name>
</gene>
<protein>
    <submittedName>
        <fullName evidence="1">Uncharacterized protein</fullName>
    </submittedName>
</protein>
<accession>A0AAV9V716</accession>
<dbReference type="Proteomes" id="UP001375240">
    <property type="component" value="Unassembled WGS sequence"/>
</dbReference>